<feature type="transmembrane region" description="Helical" evidence="5">
    <location>
        <begin position="54"/>
        <end position="78"/>
    </location>
</feature>
<evidence type="ECO:0000313" key="6">
    <source>
        <dbReference type="EMBL" id="RDI98801.1"/>
    </source>
</evidence>
<dbReference type="GO" id="GO:0016020">
    <property type="term" value="C:membrane"/>
    <property type="evidence" value="ECO:0007669"/>
    <property type="project" value="UniProtKB-SubCell"/>
</dbReference>
<feature type="transmembrane region" description="Helical" evidence="5">
    <location>
        <begin position="241"/>
        <end position="265"/>
    </location>
</feature>
<dbReference type="Gene3D" id="1.20.1740.10">
    <property type="entry name" value="Amino acid/polyamine transporter I"/>
    <property type="match status" value="1"/>
</dbReference>
<feature type="transmembrane region" description="Helical" evidence="5">
    <location>
        <begin position="337"/>
        <end position="356"/>
    </location>
</feature>
<evidence type="ECO:0000256" key="3">
    <source>
        <dbReference type="ARBA" id="ARBA00022989"/>
    </source>
</evidence>
<dbReference type="PANTHER" id="PTHR11785">
    <property type="entry name" value="AMINO ACID TRANSPORTER"/>
    <property type="match status" value="1"/>
</dbReference>
<feature type="transmembrane region" description="Helical" evidence="5">
    <location>
        <begin position="136"/>
        <end position="155"/>
    </location>
</feature>
<feature type="transmembrane region" description="Helical" evidence="5">
    <location>
        <begin position="200"/>
        <end position="220"/>
    </location>
</feature>
<gene>
    <name evidence="6" type="ORF">DVT68_09825</name>
</gene>
<comment type="caution">
    <text evidence="6">The sequence shown here is derived from an EMBL/GenBank/DDBJ whole genome shotgun (WGS) entry which is preliminary data.</text>
</comment>
<name>A0A370K818_9GAMM</name>
<comment type="subcellular location">
    <subcellularLocation>
        <location evidence="1">Membrane</location>
        <topology evidence="1">Multi-pass membrane protein</topology>
    </subcellularLocation>
</comment>
<evidence type="ECO:0000256" key="1">
    <source>
        <dbReference type="ARBA" id="ARBA00004141"/>
    </source>
</evidence>
<dbReference type="PANTHER" id="PTHR11785:SF512">
    <property type="entry name" value="SOBREMESA, ISOFORM B"/>
    <property type="match status" value="1"/>
</dbReference>
<dbReference type="GO" id="GO:0015179">
    <property type="term" value="F:L-amino acid transmembrane transporter activity"/>
    <property type="evidence" value="ECO:0007669"/>
    <property type="project" value="TreeGrafter"/>
</dbReference>
<feature type="transmembrane region" description="Helical" evidence="5">
    <location>
        <begin position="99"/>
        <end position="124"/>
    </location>
</feature>
<dbReference type="EMBL" id="QQSY01000002">
    <property type="protein sequence ID" value="RDI98801.1"/>
    <property type="molecule type" value="Genomic_DNA"/>
</dbReference>
<dbReference type="AlphaFoldDB" id="A0A370K818"/>
<dbReference type="InterPro" id="IPR002293">
    <property type="entry name" value="AA/rel_permease1"/>
</dbReference>
<keyword evidence="4 5" id="KW-0472">Membrane</keyword>
<evidence type="ECO:0000256" key="4">
    <source>
        <dbReference type="ARBA" id="ARBA00023136"/>
    </source>
</evidence>
<dbReference type="PIRSF" id="PIRSF006060">
    <property type="entry name" value="AA_transporter"/>
    <property type="match status" value="1"/>
</dbReference>
<evidence type="ECO:0000256" key="2">
    <source>
        <dbReference type="ARBA" id="ARBA00022692"/>
    </source>
</evidence>
<evidence type="ECO:0000256" key="5">
    <source>
        <dbReference type="SAM" id="Phobius"/>
    </source>
</evidence>
<feature type="transmembrane region" description="Helical" evidence="5">
    <location>
        <begin position="21"/>
        <end position="48"/>
    </location>
</feature>
<dbReference type="RefSeq" id="WP_114824890.1">
    <property type="nucleotide sequence ID" value="NZ_QQSY01000002.1"/>
</dbReference>
<evidence type="ECO:0000313" key="7">
    <source>
        <dbReference type="Proteomes" id="UP000254711"/>
    </source>
</evidence>
<keyword evidence="3 5" id="KW-1133">Transmembrane helix</keyword>
<organism evidence="6 7">
    <name type="scientific">Dyella solisilvae</name>
    <dbReference type="NCBI Taxonomy" id="1920168"/>
    <lineage>
        <taxon>Bacteria</taxon>
        <taxon>Pseudomonadati</taxon>
        <taxon>Pseudomonadota</taxon>
        <taxon>Gammaproteobacteria</taxon>
        <taxon>Lysobacterales</taxon>
        <taxon>Rhodanobacteraceae</taxon>
        <taxon>Dyella</taxon>
    </lineage>
</organism>
<feature type="transmembrane region" description="Helical" evidence="5">
    <location>
        <begin position="285"/>
        <end position="310"/>
    </location>
</feature>
<sequence length="462" mass="50330">MQDSRKPQPVSDSAFHRSIGLFSGTAINMTQMCGIGPFITIPIMVAAMGGPQAIIGWIAGAILAMADGLVWAELGAAMPGSGGTYVYLREAFQYRTGKLMPFLFIWTMLLAIPLLMSTGIIGMVEYLEFFFPHLGWWPVHLIGLASTAIVTWLLYRRIESVRAITIALWVIMLVSVAGVAAAGFSHFNASFAFAYPSNTFGGHFFVGLGAGLVIGIYDYLGYNTTAYIGDELRDPGRTMPGSIIVSVIAMMFIYLLLNISVLGVAPWQEIAQSKSVASLVVEHSWGHVAAAVMTVLIIVTAFASVFTGLLGGSRVPFEAAQDKVFLSVFGHLHARHGFPHVALLTMGVVTAIGTFFDLTEVINMLLAATIIVQSFAQIAALIVLRKRQPNLQRPYKQWLYPVPCIIALVGWVYVYVSASTLSLVLSGLWILAGLVVFAVWARVNQSWPFAPVEIRETYLERQ</sequence>
<keyword evidence="2 5" id="KW-0812">Transmembrane</keyword>
<feature type="transmembrane region" description="Helical" evidence="5">
    <location>
        <begin position="422"/>
        <end position="441"/>
    </location>
</feature>
<proteinExistence type="predicted"/>
<reference evidence="6 7" key="1">
    <citation type="submission" date="2018-07" db="EMBL/GenBank/DDBJ databases">
        <title>Dyella solisilvae sp. nov., isolated from the pine and broad-leaved mixed forest soil.</title>
        <authorList>
            <person name="Gao Z."/>
            <person name="Qiu L."/>
        </authorList>
    </citation>
    <scope>NUCLEOTIDE SEQUENCE [LARGE SCALE GENOMIC DNA]</scope>
    <source>
        <strain evidence="6 7">DHG54</strain>
    </source>
</reference>
<feature type="transmembrane region" description="Helical" evidence="5">
    <location>
        <begin position="362"/>
        <end position="385"/>
    </location>
</feature>
<dbReference type="Proteomes" id="UP000254711">
    <property type="component" value="Unassembled WGS sequence"/>
</dbReference>
<dbReference type="OrthoDB" id="9771067at2"/>
<dbReference type="InterPro" id="IPR050598">
    <property type="entry name" value="AminoAcid_Transporter"/>
</dbReference>
<protein>
    <submittedName>
        <fullName evidence="6">Amino acid permease</fullName>
    </submittedName>
</protein>
<keyword evidence="7" id="KW-1185">Reference proteome</keyword>
<feature type="transmembrane region" description="Helical" evidence="5">
    <location>
        <begin position="167"/>
        <end position="188"/>
    </location>
</feature>
<feature type="transmembrane region" description="Helical" evidence="5">
    <location>
        <begin position="397"/>
        <end position="416"/>
    </location>
</feature>
<dbReference type="Pfam" id="PF13520">
    <property type="entry name" value="AA_permease_2"/>
    <property type="match status" value="1"/>
</dbReference>
<accession>A0A370K818</accession>